<evidence type="ECO:0000313" key="3">
    <source>
        <dbReference type="EMBL" id="KAK7691168.1"/>
    </source>
</evidence>
<keyword evidence="1" id="KW-0732">Signal</keyword>
<sequence>MGRFPNTLFLLALSWVAGLSDAQQNLGTINITFPERPSNVALTNPVNDNFLGISWELSSLDTLWGFTADKLPDAMQNYLHNIRARISNPLRMRIGGNGMDISTYDPDKTDVMLTLTDPDAYFNDIPCTYGPVFFDVLNAMSDKVGDMSYILGLPMRQPEFYDNAVLLAQAAQEKLGDKLDSLLLGNEPDLYQKHGHKDQYGISDYVPDVGTVLQMLEDAGAYDPQHSNIGGPTTCCNWNLGDMLDAGFGQYAYKYYTYQHYPTHICQGPNAENTNMTYFVTHSNVKPYVVWEDDNFRGINQAKKAGVPTLMTEYNSVSCGGSNISDTFAMPLWATDVALAAAGSNISGIFLHTREFDVTYNLFDPPSPNDPTKSGWNTGPIYYTTLVIAETLSATGSVVVDLNVDSPHAVAYGVYDNGGESRGKLVFINYASQETLPPSFAEQDTSYTFYINPNVADTIGIRYLVADNLYSGSKSWGTTDQTITWANQTVGPAGDLNGKQHTEFVHCTEGCNVTVPGPGLALVYLLSDTSDKFFHGNSTVALPFDAGDDSGSLGSFGVRGNDVWVWATSAVLSMVLGAGWLW</sequence>
<accession>A0AAW0GCJ8</accession>
<dbReference type="Pfam" id="PF16862">
    <property type="entry name" value="Glyco_hydro_79C"/>
    <property type="match status" value="1"/>
</dbReference>
<dbReference type="SUPFAM" id="SSF51445">
    <property type="entry name" value="(Trans)glycosidases"/>
    <property type="match status" value="1"/>
</dbReference>
<dbReference type="InterPro" id="IPR031728">
    <property type="entry name" value="GlcAase_C"/>
</dbReference>
<proteinExistence type="predicted"/>
<dbReference type="Gene3D" id="3.20.20.80">
    <property type="entry name" value="Glycosidases"/>
    <property type="match status" value="1"/>
</dbReference>
<name>A0AAW0GCJ8_9APHY</name>
<feature type="domain" description="Beta-glucuronidase C-terminal" evidence="2">
    <location>
        <begin position="411"/>
        <end position="522"/>
    </location>
</feature>
<feature type="signal peptide" evidence="1">
    <location>
        <begin position="1"/>
        <end position="22"/>
    </location>
</feature>
<keyword evidence="4" id="KW-1185">Reference proteome</keyword>
<reference evidence="3 4" key="1">
    <citation type="submission" date="2022-09" db="EMBL/GenBank/DDBJ databases">
        <authorList>
            <person name="Palmer J.M."/>
        </authorList>
    </citation>
    <scope>NUCLEOTIDE SEQUENCE [LARGE SCALE GENOMIC DNA]</scope>
    <source>
        <strain evidence="3 4">DSM 7382</strain>
    </source>
</reference>
<dbReference type="AlphaFoldDB" id="A0AAW0GCJ8"/>
<dbReference type="PANTHER" id="PTHR36183:SF2">
    <property type="entry name" value="BETA-GLUCURONIDASE C-TERMINAL DOMAIN-CONTAINING PROTEIN"/>
    <property type="match status" value="1"/>
</dbReference>
<evidence type="ECO:0000313" key="4">
    <source>
        <dbReference type="Proteomes" id="UP001385951"/>
    </source>
</evidence>
<gene>
    <name evidence="3" type="ORF">QCA50_006271</name>
</gene>
<protein>
    <recommendedName>
        <fullName evidence="2">Beta-glucuronidase C-terminal domain-containing protein</fullName>
    </recommendedName>
</protein>
<dbReference type="EMBL" id="JASBNA010000006">
    <property type="protein sequence ID" value="KAK7691168.1"/>
    <property type="molecule type" value="Genomic_DNA"/>
</dbReference>
<evidence type="ECO:0000259" key="2">
    <source>
        <dbReference type="Pfam" id="PF16862"/>
    </source>
</evidence>
<evidence type="ECO:0000256" key="1">
    <source>
        <dbReference type="SAM" id="SignalP"/>
    </source>
</evidence>
<dbReference type="PANTHER" id="PTHR36183">
    <property type="entry name" value="BETA-GLUCURONIDASE"/>
    <property type="match status" value="1"/>
</dbReference>
<feature type="chain" id="PRO_5043979229" description="Beta-glucuronidase C-terminal domain-containing protein" evidence="1">
    <location>
        <begin position="23"/>
        <end position="582"/>
    </location>
</feature>
<comment type="caution">
    <text evidence="3">The sequence shown here is derived from an EMBL/GenBank/DDBJ whole genome shotgun (WGS) entry which is preliminary data.</text>
</comment>
<dbReference type="Proteomes" id="UP001385951">
    <property type="component" value="Unassembled WGS sequence"/>
</dbReference>
<organism evidence="3 4">
    <name type="scientific">Cerrena zonata</name>
    <dbReference type="NCBI Taxonomy" id="2478898"/>
    <lineage>
        <taxon>Eukaryota</taxon>
        <taxon>Fungi</taxon>
        <taxon>Dikarya</taxon>
        <taxon>Basidiomycota</taxon>
        <taxon>Agaricomycotina</taxon>
        <taxon>Agaricomycetes</taxon>
        <taxon>Polyporales</taxon>
        <taxon>Cerrenaceae</taxon>
        <taxon>Cerrena</taxon>
    </lineage>
</organism>
<dbReference type="InterPro" id="IPR052974">
    <property type="entry name" value="GH79_Enzymes"/>
</dbReference>
<dbReference type="InterPro" id="IPR017853">
    <property type="entry name" value="GH"/>
</dbReference>